<dbReference type="Gene3D" id="2.170.120.30">
    <property type="match status" value="2"/>
</dbReference>
<name>A0A3R8LYX0_9FIRM</name>
<proteinExistence type="predicted"/>
<evidence type="ECO:0000313" key="3">
    <source>
        <dbReference type="Proteomes" id="UP000274920"/>
    </source>
</evidence>
<keyword evidence="1" id="KW-0812">Transmembrane</keyword>
<evidence type="ECO:0008006" key="4">
    <source>
        <dbReference type="Google" id="ProtNLM"/>
    </source>
</evidence>
<dbReference type="InterPro" id="IPR012505">
    <property type="entry name" value="YbbR"/>
</dbReference>
<comment type="caution">
    <text evidence="2">The sequence shown here is derived from an EMBL/GenBank/DDBJ whole genome shotgun (WGS) entry which is preliminary data.</text>
</comment>
<dbReference type="AlphaFoldDB" id="A0A3R8LYX0"/>
<accession>A0A3R8LYX0</accession>
<sequence length="420" mass="45475">MKFKITRNLGLKIAALIFSVFFWIIVININDPVDNVTYANIPVEFINGEVVTNKGKTYDLVGEQQPVRVTVSGKRSVLSKVRSSNIVATADLSQMEVNTYLVPISAEVRGLEGENVTTQVSPGNLEVKIEATDKHTFPISVNTSNITTRNGYAIGEVSVNPEMISISGAESTIRNIHRVVAKVDAANGLSESTTLSAELVLHDGNDNVMDQSQLTNNLGERGLSVNVQILREKTVPLRINGVSGNPAEGYIYNGCTTEPSRIVICGTKEALDEVSAIEIPDSAVSIEGKQAREEVTVDVLPYLPEGISLSANASNNVVVTVIIEQEGRKTIELPVGAIQINNLKEDLKLSFESDLDIELQFTGTEEALEVLDVRYAASIDLKNYKTAGTYEVTVNIETPSGVELMKNPTVKIILTEKDGG</sequence>
<dbReference type="RefSeq" id="WP_125127725.1">
    <property type="nucleotide sequence ID" value="NZ_RHJS01000002.1"/>
</dbReference>
<organism evidence="2 3">
    <name type="scientific">Schaedlerella arabinosiphila</name>
    <dbReference type="NCBI Taxonomy" id="2044587"/>
    <lineage>
        <taxon>Bacteria</taxon>
        <taxon>Bacillati</taxon>
        <taxon>Bacillota</taxon>
        <taxon>Clostridia</taxon>
        <taxon>Lachnospirales</taxon>
        <taxon>Lachnospiraceae</taxon>
        <taxon>Schaedlerella</taxon>
    </lineage>
</organism>
<keyword evidence="1" id="KW-0472">Membrane</keyword>
<evidence type="ECO:0000313" key="2">
    <source>
        <dbReference type="EMBL" id="RRK32229.1"/>
    </source>
</evidence>
<dbReference type="Gene3D" id="2.170.120.40">
    <property type="entry name" value="YbbR-like domain"/>
    <property type="match status" value="2"/>
</dbReference>
<evidence type="ECO:0000256" key="1">
    <source>
        <dbReference type="SAM" id="Phobius"/>
    </source>
</evidence>
<gene>
    <name evidence="2" type="ORF">EBB54_13300</name>
</gene>
<dbReference type="Proteomes" id="UP000274920">
    <property type="component" value="Unassembled WGS sequence"/>
</dbReference>
<dbReference type="EMBL" id="RHJS01000002">
    <property type="protein sequence ID" value="RRK32229.1"/>
    <property type="molecule type" value="Genomic_DNA"/>
</dbReference>
<reference evidence="2" key="1">
    <citation type="submission" date="2018-10" db="EMBL/GenBank/DDBJ databases">
        <title>Schaedlerella arabinophila gen. nov. sp. nov., isolated from the mouse intestinal tract and comparative analysis with the genome of the closely related altered Schaedler flora strain ASF502.</title>
        <authorList>
            <person name="Miyake S."/>
            <person name="Soh M."/>
            <person name="Seedorf H."/>
        </authorList>
    </citation>
    <scope>NUCLEOTIDE SEQUENCE [LARGE SCALE GENOMIC DNA]</scope>
    <source>
        <strain evidence="2">DSM 106076</strain>
    </source>
</reference>
<keyword evidence="1" id="KW-1133">Transmembrane helix</keyword>
<feature type="transmembrane region" description="Helical" evidence="1">
    <location>
        <begin position="9"/>
        <end position="29"/>
    </location>
</feature>
<dbReference type="PANTHER" id="PTHR37804">
    <property type="entry name" value="CDAA REGULATORY PROTEIN CDAR"/>
    <property type="match status" value="1"/>
</dbReference>
<dbReference type="Pfam" id="PF07949">
    <property type="entry name" value="YbbR"/>
    <property type="match status" value="3"/>
</dbReference>
<dbReference type="PANTHER" id="PTHR37804:SF1">
    <property type="entry name" value="CDAA REGULATORY PROTEIN CDAR"/>
    <property type="match status" value="1"/>
</dbReference>
<dbReference type="InterPro" id="IPR053154">
    <property type="entry name" value="c-di-AMP_regulator"/>
</dbReference>
<protein>
    <recommendedName>
        <fullName evidence="4">YbbR-like domain-containing protein</fullName>
    </recommendedName>
</protein>
<keyword evidence="3" id="KW-1185">Reference proteome</keyword>